<keyword evidence="6" id="KW-1185">Reference proteome</keyword>
<dbReference type="PANTHER" id="PTHR44688">
    <property type="entry name" value="DNA-BINDING TRANSCRIPTIONAL ACTIVATOR DEVR_DOSR"/>
    <property type="match status" value="1"/>
</dbReference>
<accession>A0ABW6B5J2</accession>
<keyword evidence="1" id="KW-0805">Transcription regulation</keyword>
<evidence type="ECO:0000256" key="3">
    <source>
        <dbReference type="ARBA" id="ARBA00023163"/>
    </source>
</evidence>
<dbReference type="InterPro" id="IPR036388">
    <property type="entry name" value="WH-like_DNA-bd_sf"/>
</dbReference>
<sequence>MATLKSIPARYIGQHIQAPLYALVNEVQAGKLKLEEVGDYLPGSVMLQNIKSLTNIYMNRYGADRLRHSSEELKLMGPEYFKQFFPHEEISILRKQLVNYLQLGDPKSLFSFYQRVKTGTKGRYEWYLTTTRTLNAEAGLLLHLSLPADGLIQASNRCHYLADQSTYCMKHFHLFNALSKREKEIIALIAEGKSSYYISDLLFISIHTVNNHRKNIIRKLNIKSLAELIRFAVSFGLV</sequence>
<dbReference type="InterPro" id="IPR016032">
    <property type="entry name" value="Sig_transdc_resp-reg_C-effctor"/>
</dbReference>
<keyword evidence="2" id="KW-0238">DNA-binding</keyword>
<dbReference type="Pfam" id="PF00196">
    <property type="entry name" value="GerE"/>
    <property type="match status" value="1"/>
</dbReference>
<name>A0ABW6B5J2_9SPHI</name>
<dbReference type="RefSeq" id="WP_130854966.1">
    <property type="nucleotide sequence ID" value="NZ_JBHUPA010000008.1"/>
</dbReference>
<proteinExistence type="predicted"/>
<keyword evidence="3" id="KW-0804">Transcription</keyword>
<organism evidence="5 6">
    <name type="scientific">Olivibacter jilunii</name>
    <dbReference type="NCBI Taxonomy" id="985016"/>
    <lineage>
        <taxon>Bacteria</taxon>
        <taxon>Pseudomonadati</taxon>
        <taxon>Bacteroidota</taxon>
        <taxon>Sphingobacteriia</taxon>
        <taxon>Sphingobacteriales</taxon>
        <taxon>Sphingobacteriaceae</taxon>
        <taxon>Olivibacter</taxon>
    </lineage>
</organism>
<protein>
    <submittedName>
        <fullName evidence="5">Response regulator transcription factor</fullName>
    </submittedName>
</protein>
<dbReference type="PROSITE" id="PS50043">
    <property type="entry name" value="HTH_LUXR_2"/>
    <property type="match status" value="1"/>
</dbReference>
<gene>
    <name evidence="5" type="ORF">ACFS6J_18020</name>
</gene>
<dbReference type="InterPro" id="IPR000792">
    <property type="entry name" value="Tscrpt_reg_LuxR_C"/>
</dbReference>
<dbReference type="Gene3D" id="1.10.10.10">
    <property type="entry name" value="Winged helix-like DNA-binding domain superfamily/Winged helix DNA-binding domain"/>
    <property type="match status" value="1"/>
</dbReference>
<dbReference type="Proteomes" id="UP001597560">
    <property type="component" value="Unassembled WGS sequence"/>
</dbReference>
<evidence type="ECO:0000256" key="2">
    <source>
        <dbReference type="ARBA" id="ARBA00023125"/>
    </source>
</evidence>
<dbReference type="EMBL" id="JBHUPA010000008">
    <property type="protein sequence ID" value="MFD2963708.1"/>
    <property type="molecule type" value="Genomic_DNA"/>
</dbReference>
<dbReference type="CDD" id="cd06170">
    <property type="entry name" value="LuxR_C_like"/>
    <property type="match status" value="1"/>
</dbReference>
<evidence type="ECO:0000256" key="1">
    <source>
        <dbReference type="ARBA" id="ARBA00023015"/>
    </source>
</evidence>
<dbReference type="PROSITE" id="PS00622">
    <property type="entry name" value="HTH_LUXR_1"/>
    <property type="match status" value="1"/>
</dbReference>
<dbReference type="SMART" id="SM00421">
    <property type="entry name" value="HTH_LUXR"/>
    <property type="match status" value="1"/>
</dbReference>
<comment type="caution">
    <text evidence="5">The sequence shown here is derived from an EMBL/GenBank/DDBJ whole genome shotgun (WGS) entry which is preliminary data.</text>
</comment>
<feature type="domain" description="HTH luxR-type" evidence="4">
    <location>
        <begin position="171"/>
        <end position="236"/>
    </location>
</feature>
<dbReference type="PANTHER" id="PTHR44688:SF16">
    <property type="entry name" value="DNA-BINDING TRANSCRIPTIONAL ACTIVATOR DEVR_DOSR"/>
    <property type="match status" value="1"/>
</dbReference>
<reference evidence="6" key="1">
    <citation type="journal article" date="2019" name="Int. J. Syst. Evol. Microbiol.">
        <title>The Global Catalogue of Microorganisms (GCM) 10K type strain sequencing project: providing services to taxonomists for standard genome sequencing and annotation.</title>
        <authorList>
            <consortium name="The Broad Institute Genomics Platform"/>
            <consortium name="The Broad Institute Genome Sequencing Center for Infectious Disease"/>
            <person name="Wu L."/>
            <person name="Ma J."/>
        </authorList>
    </citation>
    <scope>NUCLEOTIDE SEQUENCE [LARGE SCALE GENOMIC DNA]</scope>
    <source>
        <strain evidence="6">KCTC 23098</strain>
    </source>
</reference>
<evidence type="ECO:0000259" key="4">
    <source>
        <dbReference type="PROSITE" id="PS50043"/>
    </source>
</evidence>
<evidence type="ECO:0000313" key="5">
    <source>
        <dbReference type="EMBL" id="MFD2963708.1"/>
    </source>
</evidence>
<evidence type="ECO:0000313" key="6">
    <source>
        <dbReference type="Proteomes" id="UP001597560"/>
    </source>
</evidence>
<dbReference type="SUPFAM" id="SSF46894">
    <property type="entry name" value="C-terminal effector domain of the bipartite response regulators"/>
    <property type="match status" value="1"/>
</dbReference>
<dbReference type="PRINTS" id="PR00038">
    <property type="entry name" value="HTHLUXR"/>
</dbReference>